<dbReference type="Gene3D" id="2.60.40.10">
    <property type="entry name" value="Immunoglobulins"/>
    <property type="match status" value="1"/>
</dbReference>
<keyword evidence="1" id="KW-0808">Transferase</keyword>
<dbReference type="Proteomes" id="UP001163046">
    <property type="component" value="Unassembled WGS sequence"/>
</dbReference>
<dbReference type="SUPFAM" id="SSF48726">
    <property type="entry name" value="Immunoglobulin"/>
    <property type="match status" value="1"/>
</dbReference>
<reference evidence="1" key="1">
    <citation type="submission" date="2023-01" db="EMBL/GenBank/DDBJ databases">
        <title>Genome assembly of the deep-sea coral Lophelia pertusa.</title>
        <authorList>
            <person name="Herrera S."/>
            <person name="Cordes E."/>
        </authorList>
    </citation>
    <scope>NUCLEOTIDE SEQUENCE</scope>
    <source>
        <strain evidence="1">USNM1676648</strain>
        <tissue evidence="1">Polyp</tissue>
    </source>
</reference>
<name>A0A9W9Y9P6_9CNID</name>
<proteinExistence type="predicted"/>
<dbReference type="EMBL" id="MU827818">
    <property type="protein sequence ID" value="KAJ7323076.1"/>
    <property type="molecule type" value="Genomic_DNA"/>
</dbReference>
<organism evidence="1 2">
    <name type="scientific">Desmophyllum pertusum</name>
    <dbReference type="NCBI Taxonomy" id="174260"/>
    <lineage>
        <taxon>Eukaryota</taxon>
        <taxon>Metazoa</taxon>
        <taxon>Cnidaria</taxon>
        <taxon>Anthozoa</taxon>
        <taxon>Hexacorallia</taxon>
        <taxon>Scleractinia</taxon>
        <taxon>Caryophylliina</taxon>
        <taxon>Caryophylliidae</taxon>
        <taxon>Desmophyllum</taxon>
    </lineage>
</organism>
<dbReference type="OrthoDB" id="5969816at2759"/>
<dbReference type="EC" id="2.7.10.1" evidence="1"/>
<protein>
    <submittedName>
        <fullName evidence="1">Fibroblast growth factor receptor 4</fullName>
        <ecNumber evidence="1">2.7.10.1</ecNumber>
    </submittedName>
</protein>
<sequence length="57" mass="6493">MKEVEPTDSGKYTCNVSNAYGWINHTYVVDVHDKQEVQSVFTGAHNYLTSRCALRDN</sequence>
<evidence type="ECO:0000313" key="1">
    <source>
        <dbReference type="EMBL" id="KAJ7323076.1"/>
    </source>
</evidence>
<comment type="caution">
    <text evidence="1">The sequence shown here is derived from an EMBL/GenBank/DDBJ whole genome shotgun (WGS) entry which is preliminary data.</text>
</comment>
<evidence type="ECO:0000313" key="2">
    <source>
        <dbReference type="Proteomes" id="UP001163046"/>
    </source>
</evidence>
<dbReference type="GO" id="GO:0004714">
    <property type="term" value="F:transmembrane receptor protein tyrosine kinase activity"/>
    <property type="evidence" value="ECO:0007669"/>
    <property type="project" value="UniProtKB-EC"/>
</dbReference>
<dbReference type="AlphaFoldDB" id="A0A9W9Y9P6"/>
<keyword evidence="1" id="KW-0675">Receptor</keyword>
<dbReference type="InterPro" id="IPR013783">
    <property type="entry name" value="Ig-like_fold"/>
</dbReference>
<accession>A0A9W9Y9P6</accession>
<dbReference type="InterPro" id="IPR036179">
    <property type="entry name" value="Ig-like_dom_sf"/>
</dbReference>
<keyword evidence="2" id="KW-1185">Reference proteome</keyword>
<gene>
    <name evidence="1" type="primary">FGFR4_14</name>
    <name evidence="1" type="ORF">OS493_032646</name>
</gene>